<feature type="domain" description="DUF4220" evidence="3">
    <location>
        <begin position="58"/>
        <end position="434"/>
    </location>
</feature>
<evidence type="ECO:0000259" key="3">
    <source>
        <dbReference type="Pfam" id="PF13968"/>
    </source>
</evidence>
<evidence type="ECO:0000256" key="2">
    <source>
        <dbReference type="SAM" id="Phobius"/>
    </source>
</evidence>
<reference evidence="4" key="1">
    <citation type="submission" date="2015-04" db="UniProtKB">
        <authorList>
            <consortium name="EnsemblPlants"/>
        </authorList>
    </citation>
    <scope>IDENTIFICATION</scope>
</reference>
<feature type="transmembrane region" description="Helical" evidence="2">
    <location>
        <begin position="128"/>
        <end position="146"/>
    </location>
</feature>
<proteinExistence type="predicted"/>
<keyword evidence="5" id="KW-1185">Reference proteome</keyword>
<keyword evidence="2" id="KW-0472">Membrane</keyword>
<protein>
    <recommendedName>
        <fullName evidence="3">DUF4220 domain-containing protein</fullName>
    </recommendedName>
</protein>
<evidence type="ECO:0000313" key="4">
    <source>
        <dbReference type="EnsemblPlants" id="OGLUM11G19510.1"/>
    </source>
</evidence>
<dbReference type="EnsemblPlants" id="OGLUM11G19510.1">
    <property type="protein sequence ID" value="OGLUM11G19510.1"/>
    <property type="gene ID" value="OGLUM11G19510"/>
</dbReference>
<dbReference type="Gramene" id="OGLUM11G19510.1">
    <property type="protein sequence ID" value="OGLUM11G19510.1"/>
    <property type="gene ID" value="OGLUM11G19510"/>
</dbReference>
<dbReference type="Pfam" id="PF13968">
    <property type="entry name" value="DUF4220"/>
    <property type="match status" value="1"/>
</dbReference>
<dbReference type="STRING" id="40148.A0A0E0BLA8"/>
<dbReference type="Pfam" id="PF04578">
    <property type="entry name" value="DUF594"/>
    <property type="match status" value="1"/>
</dbReference>
<dbReference type="HOGENOM" id="CLU_008762_2_0_1"/>
<feature type="transmembrane region" description="Helical" evidence="2">
    <location>
        <begin position="26"/>
        <end position="47"/>
    </location>
</feature>
<feature type="compositionally biased region" description="Polar residues" evidence="1">
    <location>
        <begin position="727"/>
        <end position="744"/>
    </location>
</feature>
<dbReference type="eggNOG" id="ENOG502QSWW">
    <property type="taxonomic scope" value="Eukaryota"/>
</dbReference>
<dbReference type="Proteomes" id="UP000026961">
    <property type="component" value="Chromosome 11"/>
</dbReference>
<keyword evidence="2" id="KW-0812">Transmembrane</keyword>
<keyword evidence="2" id="KW-1133">Transmembrane helix</keyword>
<reference evidence="4" key="2">
    <citation type="submission" date="2018-05" db="EMBL/GenBank/DDBJ databases">
        <title>OgluRS3 (Oryza glumaepatula Reference Sequence Version 3).</title>
        <authorList>
            <person name="Zhang J."/>
            <person name="Kudrna D."/>
            <person name="Lee S."/>
            <person name="Talag J."/>
            <person name="Welchert J."/>
            <person name="Wing R.A."/>
        </authorList>
    </citation>
    <scope>NUCLEOTIDE SEQUENCE [LARGE SCALE GENOMIC DNA]</scope>
</reference>
<accession>A0A0E0BLA8</accession>
<organism evidence="4">
    <name type="scientific">Oryza glumipatula</name>
    <dbReference type="NCBI Taxonomy" id="40148"/>
    <lineage>
        <taxon>Eukaryota</taxon>
        <taxon>Viridiplantae</taxon>
        <taxon>Streptophyta</taxon>
        <taxon>Embryophyta</taxon>
        <taxon>Tracheophyta</taxon>
        <taxon>Spermatophyta</taxon>
        <taxon>Magnoliopsida</taxon>
        <taxon>Liliopsida</taxon>
        <taxon>Poales</taxon>
        <taxon>Poaceae</taxon>
        <taxon>BOP clade</taxon>
        <taxon>Oryzoideae</taxon>
        <taxon>Oryzeae</taxon>
        <taxon>Oryzinae</taxon>
        <taxon>Oryza</taxon>
    </lineage>
</organism>
<feature type="transmembrane region" description="Helical" evidence="2">
    <location>
        <begin position="315"/>
        <end position="337"/>
    </location>
</feature>
<sequence length="744" mass="84491">MSPGAFIAYFLIKWNQETYVFLRIRVIMGFLIFLYMVMFFLSGIFFFSTKRTILSLLDALSDAILVYVIGAMQAAPFKNQLFPVWALMLVSFRSSINCLSSYGTYFELRNALKLLAVAYLNITHGSKFWHVPFWLFWSLLALKCFYRILARHVASRSLWNGRSSELLQEYMGANGNESRFNPGSCNPDTMEGYKYFVYGESQQSKKNGHGLSVKDLRSQVTLDKIWQCDDSFLPSSINMKGKDLSLAFALYRLLRCRLEGATLHAATVHMNRKLVSKRILSDNAGKELFDILELDVEFLRDSLHTSYPMVFCRGLLSLSFTLLLSLVKVSMASWLYAKIGKVYYPKSELDKARGSLTYSFRYAMHSVISGTELGITAGAMYTILMLEMFEMSRYFISNWSKLIAICHFVNARNKWQKYVVMNILFRFPAKILGHREGIIVTGQSVLLQPFSSRMSVWKMISFNFKRNQNKSTVHLKVKRNSSMGKSEKAAVIRALRSMDLEGHPLSRDLPSPRVSDRAESYWLACLEELPRCSHVILVWHIATSLCAINLANDNRINLTGKLRKAYDVANFLSEYCMYLLVTKPKLLPETILMSKKACQDAVQCAQEMLKDCHSYCDIYDKLMKEEQKALVPGTHDDDVNLSGNILQQGALLANALIKKEGQACLWEILAEVWGHLIVHIAPSSNVEAHAKDLKSDTEFITLIWALFCHCGIEKSELWQEKKGAKSGNDTPGLVNQSGPASGMS</sequence>
<dbReference type="InterPro" id="IPR025315">
    <property type="entry name" value="DUF4220"/>
</dbReference>
<evidence type="ECO:0000313" key="5">
    <source>
        <dbReference type="Proteomes" id="UP000026961"/>
    </source>
</evidence>
<feature type="region of interest" description="Disordered" evidence="1">
    <location>
        <begin position="721"/>
        <end position="744"/>
    </location>
</feature>
<dbReference type="AlphaFoldDB" id="A0A0E0BLA8"/>
<dbReference type="InterPro" id="IPR007658">
    <property type="entry name" value="DUF594"/>
</dbReference>
<dbReference type="PANTHER" id="PTHR31325">
    <property type="entry name" value="OS01G0798800 PROTEIN-RELATED"/>
    <property type="match status" value="1"/>
</dbReference>
<evidence type="ECO:0000256" key="1">
    <source>
        <dbReference type="SAM" id="MobiDB-lite"/>
    </source>
</evidence>
<feature type="transmembrane region" description="Helical" evidence="2">
    <location>
        <begin position="53"/>
        <end position="72"/>
    </location>
</feature>
<name>A0A0E0BLA8_9ORYZ</name>